<dbReference type="GO" id="GO:0061630">
    <property type="term" value="F:ubiquitin protein ligase activity"/>
    <property type="evidence" value="ECO:0007669"/>
    <property type="project" value="UniProtKB-EC"/>
</dbReference>
<feature type="coiled-coil region" evidence="10">
    <location>
        <begin position="395"/>
        <end position="433"/>
    </location>
</feature>
<dbReference type="InterPro" id="IPR002867">
    <property type="entry name" value="IBR_dom"/>
</dbReference>
<dbReference type="InterPro" id="IPR044066">
    <property type="entry name" value="TRIAD_supradom"/>
</dbReference>
<feature type="domain" description="RING-type" evidence="13">
    <location>
        <begin position="196"/>
        <end position="398"/>
    </location>
</feature>
<evidence type="ECO:0000256" key="3">
    <source>
        <dbReference type="ARBA" id="ARBA00022679"/>
    </source>
</evidence>
<reference evidence="14 15" key="1">
    <citation type="submission" date="2016-05" db="EMBL/GenBank/DDBJ databases">
        <title>A degradative enzymes factory behind the ericoid mycorrhizal symbiosis.</title>
        <authorList>
            <consortium name="DOE Joint Genome Institute"/>
            <person name="Martino E."/>
            <person name="Morin E."/>
            <person name="Grelet G."/>
            <person name="Kuo A."/>
            <person name="Kohler A."/>
            <person name="Daghino S."/>
            <person name="Barry K."/>
            <person name="Choi C."/>
            <person name="Cichocki N."/>
            <person name="Clum A."/>
            <person name="Copeland A."/>
            <person name="Hainaut M."/>
            <person name="Haridas S."/>
            <person name="Labutti K."/>
            <person name="Lindquist E."/>
            <person name="Lipzen A."/>
            <person name="Khouja H.-R."/>
            <person name="Murat C."/>
            <person name="Ohm R."/>
            <person name="Olson A."/>
            <person name="Spatafora J."/>
            <person name="Veneault-Fourrey C."/>
            <person name="Henrissat B."/>
            <person name="Grigoriev I."/>
            <person name="Martin F."/>
            <person name="Perotto S."/>
        </authorList>
    </citation>
    <scope>NUCLEOTIDE SEQUENCE [LARGE SCALE GENOMIC DNA]</scope>
    <source>
        <strain evidence="14 15">UAMH 7357</strain>
    </source>
</reference>
<evidence type="ECO:0000256" key="4">
    <source>
        <dbReference type="ARBA" id="ARBA00022723"/>
    </source>
</evidence>
<evidence type="ECO:0000256" key="11">
    <source>
        <dbReference type="SAM" id="MobiDB-lite"/>
    </source>
</evidence>
<feature type="region of interest" description="Disordered" evidence="11">
    <location>
        <begin position="68"/>
        <end position="113"/>
    </location>
</feature>
<evidence type="ECO:0000256" key="10">
    <source>
        <dbReference type="SAM" id="Coils"/>
    </source>
</evidence>
<evidence type="ECO:0000256" key="2">
    <source>
        <dbReference type="ARBA" id="ARBA00012251"/>
    </source>
</evidence>
<comment type="catalytic activity">
    <reaction evidence="1">
        <text>[E2 ubiquitin-conjugating enzyme]-S-ubiquitinyl-L-cysteine + [acceptor protein]-L-lysine = [E2 ubiquitin-conjugating enzyme]-L-cysteine + [acceptor protein]-N(6)-ubiquitinyl-L-lysine.</text>
        <dbReference type="EC" id="2.3.2.31"/>
    </reaction>
</comment>
<dbReference type="Proteomes" id="UP000235672">
    <property type="component" value="Unassembled WGS sequence"/>
</dbReference>
<evidence type="ECO:0000256" key="1">
    <source>
        <dbReference type="ARBA" id="ARBA00001798"/>
    </source>
</evidence>
<feature type="coiled-coil region" evidence="10">
    <location>
        <begin position="586"/>
        <end position="617"/>
    </location>
</feature>
<dbReference type="CDD" id="cd20335">
    <property type="entry name" value="BRcat_RBR"/>
    <property type="match status" value="1"/>
</dbReference>
<evidence type="ECO:0000256" key="6">
    <source>
        <dbReference type="ARBA" id="ARBA00022771"/>
    </source>
</evidence>
<dbReference type="GO" id="GO:0008270">
    <property type="term" value="F:zinc ion binding"/>
    <property type="evidence" value="ECO:0007669"/>
    <property type="project" value="UniProtKB-KW"/>
</dbReference>
<dbReference type="InterPro" id="IPR001841">
    <property type="entry name" value="Znf_RING"/>
</dbReference>
<evidence type="ECO:0000259" key="12">
    <source>
        <dbReference type="PROSITE" id="PS50089"/>
    </source>
</evidence>
<evidence type="ECO:0000313" key="14">
    <source>
        <dbReference type="EMBL" id="PMD25872.1"/>
    </source>
</evidence>
<gene>
    <name evidence="14" type="ORF">NA56DRAFT_564370</name>
</gene>
<evidence type="ECO:0000259" key="13">
    <source>
        <dbReference type="PROSITE" id="PS51873"/>
    </source>
</evidence>
<evidence type="ECO:0000256" key="7">
    <source>
        <dbReference type="ARBA" id="ARBA00022786"/>
    </source>
</evidence>
<keyword evidence="6 9" id="KW-0863">Zinc-finger</keyword>
<dbReference type="SUPFAM" id="SSF57850">
    <property type="entry name" value="RING/U-box"/>
    <property type="match status" value="2"/>
</dbReference>
<dbReference type="OrthoDB" id="9977870at2759"/>
<keyword evidence="10" id="KW-0175">Coiled coil</keyword>
<dbReference type="AlphaFoldDB" id="A0A2J6QHX8"/>
<keyword evidence="15" id="KW-1185">Reference proteome</keyword>
<keyword evidence="7" id="KW-0833">Ubl conjugation pathway</keyword>
<evidence type="ECO:0000256" key="5">
    <source>
        <dbReference type="ARBA" id="ARBA00022737"/>
    </source>
</evidence>
<keyword evidence="3" id="KW-0808">Transferase</keyword>
<keyword evidence="5" id="KW-0677">Repeat</keyword>
<dbReference type="PROSITE" id="PS50089">
    <property type="entry name" value="ZF_RING_2"/>
    <property type="match status" value="1"/>
</dbReference>
<dbReference type="Pfam" id="PF01485">
    <property type="entry name" value="IBR"/>
    <property type="match status" value="2"/>
</dbReference>
<dbReference type="PROSITE" id="PS00518">
    <property type="entry name" value="ZF_RING_1"/>
    <property type="match status" value="1"/>
</dbReference>
<name>A0A2J6QHX8_9HELO</name>
<proteinExistence type="predicted"/>
<dbReference type="PANTHER" id="PTHR11685">
    <property type="entry name" value="RBR FAMILY RING FINGER AND IBR DOMAIN-CONTAINING"/>
    <property type="match status" value="1"/>
</dbReference>
<organism evidence="14 15">
    <name type="scientific">Hyaloscypha hepaticicola</name>
    <dbReference type="NCBI Taxonomy" id="2082293"/>
    <lineage>
        <taxon>Eukaryota</taxon>
        <taxon>Fungi</taxon>
        <taxon>Dikarya</taxon>
        <taxon>Ascomycota</taxon>
        <taxon>Pezizomycotina</taxon>
        <taxon>Leotiomycetes</taxon>
        <taxon>Helotiales</taxon>
        <taxon>Hyaloscyphaceae</taxon>
        <taxon>Hyaloscypha</taxon>
    </lineage>
</organism>
<dbReference type="InterPro" id="IPR017907">
    <property type="entry name" value="Znf_RING_CS"/>
</dbReference>
<dbReference type="EMBL" id="KZ613469">
    <property type="protein sequence ID" value="PMD25872.1"/>
    <property type="molecule type" value="Genomic_DNA"/>
</dbReference>
<keyword evidence="4" id="KW-0479">Metal-binding</keyword>
<feature type="compositionally biased region" description="Polar residues" evidence="11">
    <location>
        <begin position="78"/>
        <end position="105"/>
    </location>
</feature>
<dbReference type="CDD" id="cd22584">
    <property type="entry name" value="Rcat_RBR_unk"/>
    <property type="match status" value="1"/>
</dbReference>
<feature type="region of interest" description="Disordered" evidence="11">
    <location>
        <begin position="662"/>
        <end position="683"/>
    </location>
</feature>
<evidence type="ECO:0000313" key="15">
    <source>
        <dbReference type="Proteomes" id="UP000235672"/>
    </source>
</evidence>
<feature type="domain" description="RING-type" evidence="12">
    <location>
        <begin position="200"/>
        <end position="245"/>
    </location>
</feature>
<dbReference type="GO" id="GO:0016567">
    <property type="term" value="P:protein ubiquitination"/>
    <property type="evidence" value="ECO:0007669"/>
    <property type="project" value="InterPro"/>
</dbReference>
<accession>A0A2J6QHX8</accession>
<keyword evidence="8" id="KW-0862">Zinc</keyword>
<dbReference type="STRING" id="1745343.A0A2J6QHX8"/>
<dbReference type="InterPro" id="IPR013083">
    <property type="entry name" value="Znf_RING/FYVE/PHD"/>
</dbReference>
<dbReference type="Gene3D" id="3.30.40.10">
    <property type="entry name" value="Zinc/RING finger domain, C3HC4 (zinc finger)"/>
    <property type="match status" value="1"/>
</dbReference>
<dbReference type="PROSITE" id="PS51873">
    <property type="entry name" value="TRIAD"/>
    <property type="match status" value="1"/>
</dbReference>
<dbReference type="Gene3D" id="1.20.120.1750">
    <property type="match status" value="1"/>
</dbReference>
<dbReference type="EC" id="2.3.2.31" evidence="2"/>
<protein>
    <recommendedName>
        <fullName evidence="2">RBR-type E3 ubiquitin transferase</fullName>
        <ecNumber evidence="2">2.3.2.31</ecNumber>
    </recommendedName>
</protein>
<dbReference type="InterPro" id="IPR031127">
    <property type="entry name" value="E3_UB_ligase_RBR"/>
</dbReference>
<evidence type="ECO:0000256" key="8">
    <source>
        <dbReference type="ARBA" id="ARBA00022833"/>
    </source>
</evidence>
<sequence>MQNADSAVPTEYNDEDYFYEVLHLKEGQTEALLDEELAREAEKLGITISRPPTAHGQNENHNSVCESALTEPSHYARTESSGSAGSVSTGITSRSSNELPDNSTPSHARIRPISSISSKRLSISDYTANRRSLSIADYEKFIAQHEAQEARKSGAVAFPAPSSSSFSVSTRRSYVGVKNGIKSKFKLRRRNTYQEGSNSCICCRDDFKKSKALHTLPCSHNYCENCLQILIKQAANDESKMPPRCCSTAIPGAVIKSVLTKDEQAAFGKSVLQYSTPWESRIFCPNPACGEFIPRRGKIDPKHPFEVVCRKCRSRACSTCKGAAHAFGQDCPADWELDAVLQMGEKSGWRRCYKCRTLVELAQGCSHMTCRCKAQFCYICGAVWDPIVGCPNYCNGEEELERRRLEEETRIAEAEAEKAAKEEAERLEAAEKIEAGKRAASSVELNNLRAQQINERDRFFTFERKQKWIMWTRHGQAKLDVLDRYGELQAKMRERHNKTSTHLEDRQVGAEMDLRTALKQAEKSVKIRLKHMEAYCDGLGRSASGDNPSRVVTERDLRELGHQYSIRNDMERLHQSKINVMRDKQAKQMEQLLLRQEEELKKLADKQNIELEALEETFGVEEDGFVKVFRERRERLRRRWNIIEEVKRKQLELEKKVRFAPLPSVPWPDPERRHDEVLPPVTE</sequence>
<evidence type="ECO:0000256" key="9">
    <source>
        <dbReference type="PROSITE-ProRule" id="PRU00175"/>
    </source>
</evidence>